<evidence type="ECO:0000256" key="5">
    <source>
        <dbReference type="ARBA" id="ARBA00022490"/>
    </source>
</evidence>
<keyword evidence="8 12" id="KW-0808">Transferase</keyword>
<dbReference type="Gene3D" id="2.40.240.20">
    <property type="entry name" value="Hypothetical PUA domain-like, domain 1"/>
    <property type="match status" value="1"/>
</dbReference>
<evidence type="ECO:0000256" key="3">
    <source>
        <dbReference type="ARBA" id="ARBA00012328"/>
    </source>
</evidence>
<evidence type="ECO:0000256" key="4">
    <source>
        <dbReference type="ARBA" id="ARBA00013673"/>
    </source>
</evidence>
<feature type="domain" description="Ribosomal RNA small subunit methyltransferase E PUA-like" evidence="14">
    <location>
        <begin position="18"/>
        <end position="59"/>
    </location>
</feature>
<reference evidence="15 16" key="1">
    <citation type="submission" date="2013-06" db="EMBL/GenBank/DDBJ databases">
        <title>Rumen cellulosomics: divergent fiber-degrading strategies revealed by comparative genome-wide analysis of six Ruminococcal strains.</title>
        <authorList>
            <person name="Dassa B."/>
            <person name="Borovok I."/>
            <person name="Lamed R."/>
            <person name="Flint H."/>
            <person name="Yeoman C.J."/>
            <person name="White B."/>
            <person name="Bayer E.A."/>
        </authorList>
    </citation>
    <scope>NUCLEOTIDE SEQUENCE [LARGE SCALE GENOMIC DNA]</scope>
    <source>
        <strain evidence="15 16">SY3</strain>
    </source>
</reference>
<dbReference type="InterPro" id="IPR046886">
    <property type="entry name" value="RsmE_MTase_dom"/>
</dbReference>
<dbReference type="PANTHER" id="PTHR30027">
    <property type="entry name" value="RIBOSOMAL RNA SMALL SUBUNIT METHYLTRANSFERASE E"/>
    <property type="match status" value="1"/>
</dbReference>
<dbReference type="InterPro" id="IPR029026">
    <property type="entry name" value="tRNA_m1G_MTases_N"/>
</dbReference>
<dbReference type="EC" id="2.1.1.193" evidence="3 12"/>
<evidence type="ECO:0000259" key="14">
    <source>
        <dbReference type="Pfam" id="PF20260"/>
    </source>
</evidence>
<proteinExistence type="inferred from homology"/>
<dbReference type="RefSeq" id="WP_024857605.1">
    <property type="nucleotide sequence ID" value="NZ_JEOB01000002.1"/>
</dbReference>
<dbReference type="InterPro" id="IPR029028">
    <property type="entry name" value="Alpha/beta_knot_MTases"/>
</dbReference>
<dbReference type="SUPFAM" id="SSF88697">
    <property type="entry name" value="PUA domain-like"/>
    <property type="match status" value="1"/>
</dbReference>
<dbReference type="GO" id="GO:0005737">
    <property type="term" value="C:cytoplasm"/>
    <property type="evidence" value="ECO:0007669"/>
    <property type="project" value="UniProtKB-SubCell"/>
</dbReference>
<dbReference type="PIRSF" id="PIRSF015601">
    <property type="entry name" value="MTase_slr0722"/>
    <property type="match status" value="1"/>
</dbReference>
<dbReference type="Pfam" id="PF04452">
    <property type="entry name" value="Methyltrans_RNA"/>
    <property type="match status" value="1"/>
</dbReference>
<accession>A0A011VWH6</accession>
<keyword evidence="5 12" id="KW-0963">Cytoplasm</keyword>
<evidence type="ECO:0000313" key="15">
    <source>
        <dbReference type="EMBL" id="EXM39596.1"/>
    </source>
</evidence>
<dbReference type="OrthoDB" id="9815641at2"/>
<evidence type="ECO:0000256" key="1">
    <source>
        <dbReference type="ARBA" id="ARBA00004496"/>
    </source>
</evidence>
<evidence type="ECO:0000256" key="7">
    <source>
        <dbReference type="ARBA" id="ARBA00022603"/>
    </source>
</evidence>
<evidence type="ECO:0000256" key="6">
    <source>
        <dbReference type="ARBA" id="ARBA00022552"/>
    </source>
</evidence>
<dbReference type="CDD" id="cd18084">
    <property type="entry name" value="RsmE-like"/>
    <property type="match status" value="1"/>
</dbReference>
<comment type="caution">
    <text evidence="15">The sequence shown here is derived from an EMBL/GenBank/DDBJ whole genome shotgun (WGS) entry which is preliminary data.</text>
</comment>
<keyword evidence="7 12" id="KW-0489">Methyltransferase</keyword>
<comment type="subcellular location">
    <subcellularLocation>
        <location evidence="1 12">Cytoplasm</location>
    </subcellularLocation>
</comment>
<sequence length="241" mass="26056">MPRFFVNKEDINGEHAFINGADAVHIGRSLRMRLGDELTVCCEGKDYTCRLDSVSDEQCGLTVLSVSEGSGEPSVRVTLYQAVPKSDKLELIVQKAVELGASEIVPVLTSRCVSRPDEKSFRKKRERLNKIALEAAKQCGRSIVPTVGDIISVEECAKRLGEHELGLICYEKGGAPLSETVSADRRDIGIFIGSEGGFDEAEVEKCRAEGAKVIGMGPRIMRCETAPIAAIAVVMSLTGNI</sequence>
<comment type="catalytic activity">
    <reaction evidence="11 12">
        <text>uridine(1498) in 16S rRNA + S-adenosyl-L-methionine = N(3)-methyluridine(1498) in 16S rRNA + S-adenosyl-L-homocysteine + H(+)</text>
        <dbReference type="Rhea" id="RHEA:42920"/>
        <dbReference type="Rhea" id="RHEA-COMP:10283"/>
        <dbReference type="Rhea" id="RHEA-COMP:10284"/>
        <dbReference type="ChEBI" id="CHEBI:15378"/>
        <dbReference type="ChEBI" id="CHEBI:57856"/>
        <dbReference type="ChEBI" id="CHEBI:59789"/>
        <dbReference type="ChEBI" id="CHEBI:65315"/>
        <dbReference type="ChEBI" id="CHEBI:74502"/>
        <dbReference type="EC" id="2.1.1.193"/>
    </reaction>
</comment>
<dbReference type="Gene3D" id="3.40.1280.10">
    <property type="match status" value="1"/>
</dbReference>
<gene>
    <name evidence="15" type="ORF">RASY3_07025</name>
</gene>
<dbReference type="InterPro" id="IPR015947">
    <property type="entry name" value="PUA-like_sf"/>
</dbReference>
<evidence type="ECO:0000313" key="16">
    <source>
        <dbReference type="Proteomes" id="UP000021369"/>
    </source>
</evidence>
<organism evidence="15 16">
    <name type="scientific">Ruminococcus albus SY3</name>
    <dbReference type="NCBI Taxonomy" id="1341156"/>
    <lineage>
        <taxon>Bacteria</taxon>
        <taxon>Bacillati</taxon>
        <taxon>Bacillota</taxon>
        <taxon>Clostridia</taxon>
        <taxon>Eubacteriales</taxon>
        <taxon>Oscillospiraceae</taxon>
        <taxon>Ruminococcus</taxon>
    </lineage>
</organism>
<comment type="similarity">
    <text evidence="2 12">Belongs to the RNA methyltransferase RsmE family.</text>
</comment>
<dbReference type="NCBIfam" id="TIGR00046">
    <property type="entry name" value="RsmE family RNA methyltransferase"/>
    <property type="match status" value="1"/>
</dbReference>
<evidence type="ECO:0000256" key="10">
    <source>
        <dbReference type="ARBA" id="ARBA00025699"/>
    </source>
</evidence>
<dbReference type="GO" id="GO:0070475">
    <property type="term" value="P:rRNA base methylation"/>
    <property type="evidence" value="ECO:0007669"/>
    <property type="project" value="TreeGrafter"/>
</dbReference>
<evidence type="ECO:0000256" key="11">
    <source>
        <dbReference type="ARBA" id="ARBA00047944"/>
    </source>
</evidence>
<protein>
    <recommendedName>
        <fullName evidence="4 12">Ribosomal RNA small subunit methyltransferase E</fullName>
        <ecNumber evidence="3 12">2.1.1.193</ecNumber>
    </recommendedName>
</protein>
<dbReference type="Pfam" id="PF20260">
    <property type="entry name" value="PUA_4"/>
    <property type="match status" value="1"/>
</dbReference>
<feature type="domain" description="Ribosomal RNA small subunit methyltransferase E methyltransferase" evidence="13">
    <location>
        <begin position="73"/>
        <end position="234"/>
    </location>
</feature>
<evidence type="ECO:0000256" key="2">
    <source>
        <dbReference type="ARBA" id="ARBA00005528"/>
    </source>
</evidence>
<dbReference type="Proteomes" id="UP000021369">
    <property type="component" value="Unassembled WGS sequence"/>
</dbReference>
<evidence type="ECO:0000256" key="12">
    <source>
        <dbReference type="PIRNR" id="PIRNR015601"/>
    </source>
</evidence>
<dbReference type="PATRIC" id="fig|1341156.4.peg.1819"/>
<evidence type="ECO:0000256" key="9">
    <source>
        <dbReference type="ARBA" id="ARBA00022691"/>
    </source>
</evidence>
<dbReference type="EMBL" id="JEOB01000002">
    <property type="protein sequence ID" value="EXM39596.1"/>
    <property type="molecule type" value="Genomic_DNA"/>
</dbReference>
<dbReference type="AlphaFoldDB" id="A0A011VWH6"/>
<dbReference type="SUPFAM" id="SSF75217">
    <property type="entry name" value="alpha/beta knot"/>
    <property type="match status" value="1"/>
</dbReference>
<keyword evidence="6 12" id="KW-0698">rRNA processing</keyword>
<dbReference type="PANTHER" id="PTHR30027:SF3">
    <property type="entry name" value="16S RRNA (URACIL(1498)-N(3))-METHYLTRANSFERASE"/>
    <property type="match status" value="1"/>
</dbReference>
<dbReference type="GO" id="GO:0070042">
    <property type="term" value="F:rRNA (uridine-N3-)-methyltransferase activity"/>
    <property type="evidence" value="ECO:0007669"/>
    <property type="project" value="TreeGrafter"/>
</dbReference>
<keyword evidence="9 12" id="KW-0949">S-adenosyl-L-methionine</keyword>
<dbReference type="InterPro" id="IPR006700">
    <property type="entry name" value="RsmE"/>
</dbReference>
<evidence type="ECO:0000256" key="8">
    <source>
        <dbReference type="ARBA" id="ARBA00022679"/>
    </source>
</evidence>
<keyword evidence="16" id="KW-1185">Reference proteome</keyword>
<dbReference type="InterPro" id="IPR046887">
    <property type="entry name" value="RsmE_PUA-like"/>
</dbReference>
<comment type="function">
    <text evidence="10 12">Specifically methylates the N3 position of the uracil ring of uridine 1498 (m3U1498) in 16S rRNA. Acts on the fully assembled 30S ribosomal subunit.</text>
</comment>
<evidence type="ECO:0000259" key="13">
    <source>
        <dbReference type="Pfam" id="PF04452"/>
    </source>
</evidence>
<name>A0A011VWH6_RUMAL</name>